<organism evidence="1">
    <name type="scientific">human gut metagenome</name>
    <dbReference type="NCBI Taxonomy" id="408170"/>
    <lineage>
        <taxon>unclassified sequences</taxon>
        <taxon>metagenomes</taxon>
        <taxon>organismal metagenomes</taxon>
    </lineage>
</organism>
<accession>K1SMZ7</accession>
<protein>
    <submittedName>
        <fullName evidence="1">Uncharacterized protein</fullName>
    </submittedName>
</protein>
<sequence length="32" mass="4034">MIQENFIKLYEHSFRENWDLPCYTNYGENESY</sequence>
<comment type="caution">
    <text evidence="1">The sequence shown here is derived from an EMBL/GenBank/DDBJ whole genome shotgun (WGS) entry which is preliminary data.</text>
</comment>
<dbReference type="AlphaFoldDB" id="K1SMZ7"/>
<reference evidence="1" key="1">
    <citation type="journal article" date="2013" name="Environ. Microbiol.">
        <title>Microbiota from the distal guts of lean and obese adolescents exhibit partial functional redundancy besides clear differences in community structure.</title>
        <authorList>
            <person name="Ferrer M."/>
            <person name="Ruiz A."/>
            <person name="Lanza F."/>
            <person name="Haange S.B."/>
            <person name="Oberbach A."/>
            <person name="Till H."/>
            <person name="Bargiela R."/>
            <person name="Campoy C."/>
            <person name="Segura M.T."/>
            <person name="Richter M."/>
            <person name="von Bergen M."/>
            <person name="Seifert J."/>
            <person name="Suarez A."/>
        </authorList>
    </citation>
    <scope>NUCLEOTIDE SEQUENCE</scope>
</reference>
<name>K1SMZ7_9ZZZZ</name>
<gene>
    <name evidence="1" type="ORF">OBE_08204</name>
</gene>
<feature type="non-terminal residue" evidence="1">
    <location>
        <position position="32"/>
    </location>
</feature>
<dbReference type="EMBL" id="AJWZ01005652">
    <property type="protein sequence ID" value="EKC61987.1"/>
    <property type="molecule type" value="Genomic_DNA"/>
</dbReference>
<proteinExistence type="predicted"/>
<evidence type="ECO:0000313" key="1">
    <source>
        <dbReference type="EMBL" id="EKC61987.1"/>
    </source>
</evidence>